<feature type="transmembrane region" description="Helical" evidence="2">
    <location>
        <begin position="50"/>
        <end position="70"/>
    </location>
</feature>
<reference evidence="3 4" key="1">
    <citation type="submission" date="2013-07" db="EMBL/GenBank/DDBJ databases">
        <authorList>
            <consortium name="DOE Joint Genome Institute"/>
            <person name="Reeve W."/>
            <person name="Huntemann M."/>
            <person name="Han J."/>
            <person name="Chen A."/>
            <person name="Kyrpides N."/>
            <person name="Mavromatis K."/>
            <person name="Markowitz V."/>
            <person name="Palaniappan K."/>
            <person name="Ivanova N."/>
            <person name="Schaumberg A."/>
            <person name="Pati A."/>
            <person name="Liolios K."/>
            <person name="Nordberg H.P."/>
            <person name="Cantor M.N."/>
            <person name="Hua S.X."/>
            <person name="Woyke T."/>
        </authorList>
    </citation>
    <scope>NUCLEOTIDE SEQUENCE [LARGE SCALE GENOMIC DNA]</scope>
    <source>
        <strain evidence="3 4">DSM 43889</strain>
    </source>
</reference>
<evidence type="ECO:0000313" key="3">
    <source>
        <dbReference type="EMBL" id="MCP2333604.1"/>
    </source>
</evidence>
<name>A0ABT1JMW8_ACTCY</name>
<accession>A0ABT1JMW8</accession>
<comment type="caution">
    <text evidence="3">The sequence shown here is derived from an EMBL/GenBank/DDBJ whole genome shotgun (WGS) entry which is preliminary data.</text>
</comment>
<dbReference type="EMBL" id="AUBJ02000001">
    <property type="protein sequence ID" value="MCP2333604.1"/>
    <property type="molecule type" value="Genomic_DNA"/>
</dbReference>
<feature type="transmembrane region" description="Helical" evidence="2">
    <location>
        <begin position="196"/>
        <end position="215"/>
    </location>
</feature>
<evidence type="ECO:0000256" key="2">
    <source>
        <dbReference type="SAM" id="Phobius"/>
    </source>
</evidence>
<sequence>MSQSQGVAMTDRSQDVVSSDPPSPELLLALVEGQQRRTEHLTTPDPRVMYGTWGVVWFAGHLLLFLGGLADPLLPLSAALAVFFGMLVVGNAVVGVELVRAFHGLRGDSRRFGILYGLTWPIGMTAVSLVVVAAGAHGLPDPLAGMLFATLPAVLTGVLLMAGAALWDSRVDFGLGCWFAVLGTASAFTSPPTTNLLLSLLGGGVLLVAALVAALRRSGRARGEG</sequence>
<proteinExistence type="predicted"/>
<keyword evidence="2" id="KW-0472">Membrane</keyword>
<reference evidence="3 4" key="2">
    <citation type="submission" date="2022-06" db="EMBL/GenBank/DDBJ databases">
        <title>Genomic Encyclopedia of Type Strains, Phase I: the one thousand microbial genomes (KMG-I) project.</title>
        <authorList>
            <person name="Kyrpides N."/>
        </authorList>
    </citation>
    <scope>NUCLEOTIDE SEQUENCE [LARGE SCALE GENOMIC DNA]</scope>
    <source>
        <strain evidence="3 4">DSM 43889</strain>
    </source>
</reference>
<evidence type="ECO:0000256" key="1">
    <source>
        <dbReference type="SAM" id="MobiDB-lite"/>
    </source>
</evidence>
<keyword evidence="2" id="KW-1133">Transmembrane helix</keyword>
<feature type="transmembrane region" description="Helical" evidence="2">
    <location>
        <begin position="143"/>
        <end position="166"/>
    </location>
</feature>
<feature type="transmembrane region" description="Helical" evidence="2">
    <location>
        <begin position="114"/>
        <end position="137"/>
    </location>
</feature>
<dbReference type="Proteomes" id="UP000791080">
    <property type="component" value="Unassembled WGS sequence"/>
</dbReference>
<organism evidence="3 4">
    <name type="scientific">Actinoalloteichus caeruleus DSM 43889</name>
    <dbReference type="NCBI Taxonomy" id="1120930"/>
    <lineage>
        <taxon>Bacteria</taxon>
        <taxon>Bacillati</taxon>
        <taxon>Actinomycetota</taxon>
        <taxon>Actinomycetes</taxon>
        <taxon>Pseudonocardiales</taxon>
        <taxon>Pseudonocardiaceae</taxon>
        <taxon>Actinoalloteichus</taxon>
        <taxon>Actinoalloteichus cyanogriseus</taxon>
    </lineage>
</organism>
<keyword evidence="4" id="KW-1185">Reference proteome</keyword>
<evidence type="ECO:0000313" key="4">
    <source>
        <dbReference type="Proteomes" id="UP000791080"/>
    </source>
</evidence>
<feature type="transmembrane region" description="Helical" evidence="2">
    <location>
        <begin position="76"/>
        <end position="102"/>
    </location>
</feature>
<feature type="region of interest" description="Disordered" evidence="1">
    <location>
        <begin position="1"/>
        <end position="22"/>
    </location>
</feature>
<keyword evidence="2" id="KW-0812">Transmembrane</keyword>
<protein>
    <submittedName>
        <fullName evidence="3">Uncharacterized protein</fullName>
    </submittedName>
</protein>
<gene>
    <name evidence="3" type="ORF">G443_003874</name>
</gene>
<feature type="transmembrane region" description="Helical" evidence="2">
    <location>
        <begin position="173"/>
        <end position="190"/>
    </location>
</feature>